<name>A0A934IPQ9_9HYPH</name>
<accession>A0A934IPQ9</accession>
<evidence type="ECO:0000313" key="3">
    <source>
        <dbReference type="Proteomes" id="UP000609531"/>
    </source>
</evidence>
<organism evidence="2 3">
    <name type="scientific">Acuticoccus mangrovi</name>
    <dbReference type="NCBI Taxonomy" id="2796142"/>
    <lineage>
        <taxon>Bacteria</taxon>
        <taxon>Pseudomonadati</taxon>
        <taxon>Pseudomonadota</taxon>
        <taxon>Alphaproteobacteria</taxon>
        <taxon>Hyphomicrobiales</taxon>
        <taxon>Amorphaceae</taxon>
        <taxon>Acuticoccus</taxon>
    </lineage>
</organism>
<evidence type="ECO:0000313" key="2">
    <source>
        <dbReference type="EMBL" id="MBJ3777797.1"/>
    </source>
</evidence>
<evidence type="ECO:0000256" key="1">
    <source>
        <dbReference type="SAM" id="SignalP"/>
    </source>
</evidence>
<feature type="signal peptide" evidence="1">
    <location>
        <begin position="1"/>
        <end position="20"/>
    </location>
</feature>
<proteinExistence type="predicted"/>
<dbReference type="AlphaFoldDB" id="A0A934IPQ9"/>
<reference evidence="2" key="1">
    <citation type="submission" date="2020-12" db="EMBL/GenBank/DDBJ databases">
        <title>Bacterial taxonomy.</title>
        <authorList>
            <person name="Pan X."/>
        </authorList>
    </citation>
    <scope>NUCLEOTIDE SEQUENCE</scope>
    <source>
        <strain evidence="2">B2012</strain>
    </source>
</reference>
<dbReference type="Proteomes" id="UP000609531">
    <property type="component" value="Unassembled WGS sequence"/>
</dbReference>
<protein>
    <submittedName>
        <fullName evidence="2">Uncharacterized protein</fullName>
    </submittedName>
</protein>
<sequence length="108" mass="11134">MMRYAVAALLAAGTMGTAFAQDVPSITVRPMYNGAYGSGSGSAYVGPYRDLPGVSMFAGRAVPVTSSLANGGVKLTDGTKIANEYTYGPRPLPILDAYHGTLSPGIPF</sequence>
<keyword evidence="1" id="KW-0732">Signal</keyword>
<gene>
    <name evidence="2" type="ORF">JCR33_18970</name>
</gene>
<keyword evidence="3" id="KW-1185">Reference proteome</keyword>
<comment type="caution">
    <text evidence="2">The sequence shown here is derived from an EMBL/GenBank/DDBJ whole genome shotgun (WGS) entry which is preliminary data.</text>
</comment>
<feature type="chain" id="PRO_5036828375" evidence="1">
    <location>
        <begin position="21"/>
        <end position="108"/>
    </location>
</feature>
<dbReference type="RefSeq" id="WP_198883693.1">
    <property type="nucleotide sequence ID" value="NZ_JAEKJA010000020.1"/>
</dbReference>
<dbReference type="EMBL" id="JAEKJA010000020">
    <property type="protein sequence ID" value="MBJ3777797.1"/>
    <property type="molecule type" value="Genomic_DNA"/>
</dbReference>